<dbReference type="PROSITE" id="PS00409">
    <property type="entry name" value="PROKAR_NTER_METHYL"/>
    <property type="match status" value="1"/>
</dbReference>
<dbReference type="InterPro" id="IPR012902">
    <property type="entry name" value="N_methyl_site"/>
</dbReference>
<dbReference type="EMBL" id="SHNP01000001">
    <property type="protein sequence ID" value="MCX2972154.1"/>
    <property type="molecule type" value="Genomic_DNA"/>
</dbReference>
<feature type="transmembrane region" description="Helical" evidence="1">
    <location>
        <begin position="12"/>
        <end position="35"/>
    </location>
</feature>
<evidence type="ECO:0000313" key="3">
    <source>
        <dbReference type="Proteomes" id="UP001143307"/>
    </source>
</evidence>
<keyword evidence="1" id="KW-1133">Transmembrane helix</keyword>
<dbReference type="RefSeq" id="WP_279251211.1">
    <property type="nucleotide sequence ID" value="NZ_SHNP01000001.1"/>
</dbReference>
<gene>
    <name evidence="2" type="ORF">EYC87_00960</name>
</gene>
<dbReference type="Pfam" id="PF07963">
    <property type="entry name" value="N_methyl"/>
    <property type="match status" value="1"/>
</dbReference>
<dbReference type="NCBIfam" id="TIGR02532">
    <property type="entry name" value="IV_pilin_GFxxxE"/>
    <property type="match status" value="1"/>
</dbReference>
<evidence type="ECO:0000313" key="2">
    <source>
        <dbReference type="EMBL" id="MCX2972154.1"/>
    </source>
</evidence>
<keyword evidence="1" id="KW-0812">Transmembrane</keyword>
<keyword evidence="3" id="KW-1185">Reference proteome</keyword>
<protein>
    <submittedName>
        <fullName evidence="2">Prepilin-type N-terminal cleavage/methylation domain-containing protein</fullName>
    </submittedName>
</protein>
<comment type="caution">
    <text evidence="2">The sequence shown here is derived from an EMBL/GenBank/DDBJ whole genome shotgun (WGS) entry which is preliminary data.</text>
</comment>
<evidence type="ECO:0000256" key="1">
    <source>
        <dbReference type="SAM" id="Phobius"/>
    </source>
</evidence>
<reference evidence="2" key="1">
    <citation type="submission" date="2019-02" db="EMBL/GenBank/DDBJ databases">
        <authorList>
            <person name="Li S.-H."/>
        </authorList>
    </citation>
    <scope>NUCLEOTIDE SEQUENCE</scope>
    <source>
        <strain evidence="2">IMCC8485</strain>
    </source>
</reference>
<sequence length="202" mass="22269">MAVNRDSASRGFTLIEVVVSLAILSLVLLGTVTGLRTLGNTQVSLERVTQRADEVRTVSAFLRDLMESAVVGSGSGGLTLGGGSSAASYFRSGKGFLEWKTNLLFGESYGGTYVVRIGAEGDQLVLRWLEPDATSPNENKWRDAPSRTLVDHLEEFSAFMRPEYHKDWVNNWEDTSIAPALVRLQIKASGRYWPDLIMQVQK</sequence>
<organism evidence="2 3">
    <name type="scientific">Candidatus Seongchinamella marina</name>
    <dbReference type="NCBI Taxonomy" id="2518990"/>
    <lineage>
        <taxon>Bacteria</taxon>
        <taxon>Pseudomonadati</taxon>
        <taxon>Pseudomonadota</taxon>
        <taxon>Gammaproteobacteria</taxon>
        <taxon>Cellvibrionales</taxon>
        <taxon>Halieaceae</taxon>
        <taxon>Seongchinamella</taxon>
    </lineage>
</organism>
<keyword evidence="1" id="KW-0472">Membrane</keyword>
<name>A0ABT3SQN1_9GAMM</name>
<accession>A0ABT3SQN1</accession>
<proteinExistence type="predicted"/>
<dbReference type="Proteomes" id="UP001143307">
    <property type="component" value="Unassembled WGS sequence"/>
</dbReference>